<keyword evidence="1" id="KW-0812">Transmembrane</keyword>
<accession>A0ABD3EBD6</accession>
<evidence type="ECO:0000313" key="3">
    <source>
        <dbReference type="Proteomes" id="UP001632038"/>
    </source>
</evidence>
<evidence type="ECO:0000313" key="2">
    <source>
        <dbReference type="EMBL" id="KAL3651597.1"/>
    </source>
</evidence>
<sequence length="43" mass="4537">MRGGGIGPEKKYSGSKLTIYVMLASVIALMNGFIYGLDIGLSD</sequence>
<organism evidence="2 3">
    <name type="scientific">Castilleja foliolosa</name>
    <dbReference type="NCBI Taxonomy" id="1961234"/>
    <lineage>
        <taxon>Eukaryota</taxon>
        <taxon>Viridiplantae</taxon>
        <taxon>Streptophyta</taxon>
        <taxon>Embryophyta</taxon>
        <taxon>Tracheophyta</taxon>
        <taxon>Spermatophyta</taxon>
        <taxon>Magnoliopsida</taxon>
        <taxon>eudicotyledons</taxon>
        <taxon>Gunneridae</taxon>
        <taxon>Pentapetalae</taxon>
        <taxon>asterids</taxon>
        <taxon>lamiids</taxon>
        <taxon>Lamiales</taxon>
        <taxon>Orobanchaceae</taxon>
        <taxon>Pedicularideae</taxon>
        <taxon>Castillejinae</taxon>
        <taxon>Castilleja</taxon>
    </lineage>
</organism>
<protein>
    <submittedName>
        <fullName evidence="2">Transcription factor stp1</fullName>
    </submittedName>
</protein>
<keyword evidence="1" id="KW-0472">Membrane</keyword>
<feature type="transmembrane region" description="Helical" evidence="1">
    <location>
        <begin position="17"/>
        <end position="37"/>
    </location>
</feature>
<keyword evidence="3" id="KW-1185">Reference proteome</keyword>
<reference evidence="3" key="1">
    <citation type="journal article" date="2024" name="IScience">
        <title>Strigolactones Initiate the Formation of Haustorium-like Structures in Castilleja.</title>
        <authorList>
            <person name="Buerger M."/>
            <person name="Peterson D."/>
            <person name="Chory J."/>
        </authorList>
    </citation>
    <scope>NUCLEOTIDE SEQUENCE [LARGE SCALE GENOMIC DNA]</scope>
</reference>
<dbReference type="AlphaFoldDB" id="A0ABD3EBD6"/>
<name>A0ABD3EBD6_9LAMI</name>
<comment type="caution">
    <text evidence="2">The sequence shown here is derived from an EMBL/GenBank/DDBJ whole genome shotgun (WGS) entry which is preliminary data.</text>
</comment>
<evidence type="ECO:0000256" key="1">
    <source>
        <dbReference type="SAM" id="Phobius"/>
    </source>
</evidence>
<gene>
    <name evidence="2" type="primary">STP1_2</name>
    <name evidence="2" type="ORF">CASFOL_004599</name>
</gene>
<dbReference type="EMBL" id="JAVIJP010000006">
    <property type="protein sequence ID" value="KAL3651597.1"/>
    <property type="molecule type" value="Genomic_DNA"/>
</dbReference>
<proteinExistence type="predicted"/>
<keyword evidence="1" id="KW-1133">Transmembrane helix</keyword>
<dbReference type="Proteomes" id="UP001632038">
    <property type="component" value="Unassembled WGS sequence"/>
</dbReference>